<organism evidence="1 2">
    <name type="scientific">Flexivirga alba</name>
    <dbReference type="NCBI Taxonomy" id="702742"/>
    <lineage>
        <taxon>Bacteria</taxon>
        <taxon>Bacillati</taxon>
        <taxon>Actinomycetota</taxon>
        <taxon>Actinomycetes</taxon>
        <taxon>Micrococcales</taxon>
        <taxon>Dermacoccaceae</taxon>
        <taxon>Flexivirga</taxon>
    </lineage>
</organism>
<gene>
    <name evidence="1" type="ORF">ACFQDH_05920</name>
</gene>
<dbReference type="Gene3D" id="3.40.109.10">
    <property type="entry name" value="NADH Oxidase"/>
    <property type="match status" value="1"/>
</dbReference>
<evidence type="ECO:0000313" key="1">
    <source>
        <dbReference type="EMBL" id="MFC6704812.1"/>
    </source>
</evidence>
<dbReference type="SUPFAM" id="SSF55469">
    <property type="entry name" value="FMN-dependent nitroreductase-like"/>
    <property type="match status" value="1"/>
</dbReference>
<dbReference type="RefSeq" id="WP_382399381.1">
    <property type="nucleotide sequence ID" value="NZ_JBHSWH010000001.1"/>
</dbReference>
<accession>A0ABW2AD33</accession>
<comment type="caution">
    <text evidence="1">The sequence shown here is derived from an EMBL/GenBank/DDBJ whole genome shotgun (WGS) entry which is preliminary data.</text>
</comment>
<dbReference type="Proteomes" id="UP001596298">
    <property type="component" value="Unassembled WGS sequence"/>
</dbReference>
<reference evidence="2" key="1">
    <citation type="journal article" date="2019" name="Int. J. Syst. Evol. Microbiol.">
        <title>The Global Catalogue of Microorganisms (GCM) 10K type strain sequencing project: providing services to taxonomists for standard genome sequencing and annotation.</title>
        <authorList>
            <consortium name="The Broad Institute Genomics Platform"/>
            <consortium name="The Broad Institute Genome Sequencing Center for Infectious Disease"/>
            <person name="Wu L."/>
            <person name="Ma J."/>
        </authorList>
    </citation>
    <scope>NUCLEOTIDE SEQUENCE [LARGE SCALE GENOMIC DNA]</scope>
    <source>
        <strain evidence="2">CCUG 58127</strain>
    </source>
</reference>
<proteinExistence type="predicted"/>
<name>A0ABW2AD33_9MICO</name>
<keyword evidence="2" id="KW-1185">Reference proteome</keyword>
<sequence>MTPQLLGGARRWGVRASLLLVNLCHRYVDETDYEYSEFAIYDLGQAVAHLTIHAESMGLSVRQFRSSDRDAVTSELTVAPGWEVATMAAIGVPPEALRHTPLNFRTAVPCRGNDGR</sequence>
<protein>
    <recommendedName>
        <fullName evidence="3">Nitroreductase domain-containing protein</fullName>
    </recommendedName>
</protein>
<dbReference type="EMBL" id="JBHSWH010000001">
    <property type="protein sequence ID" value="MFC6704812.1"/>
    <property type="molecule type" value="Genomic_DNA"/>
</dbReference>
<dbReference type="InterPro" id="IPR000415">
    <property type="entry name" value="Nitroreductase-like"/>
</dbReference>
<evidence type="ECO:0008006" key="3">
    <source>
        <dbReference type="Google" id="ProtNLM"/>
    </source>
</evidence>
<evidence type="ECO:0000313" key="2">
    <source>
        <dbReference type="Proteomes" id="UP001596298"/>
    </source>
</evidence>